<dbReference type="EMBL" id="JACHJF010000019">
    <property type="protein sequence ID" value="MBB5121572.1"/>
    <property type="molecule type" value="Genomic_DNA"/>
</dbReference>
<proteinExistence type="predicted"/>
<accession>A0A7W8BET4</accession>
<name>A0A7W8BET4_STREU</name>
<reference evidence="1 2" key="1">
    <citation type="submission" date="2020-08" db="EMBL/GenBank/DDBJ databases">
        <title>Genomic Encyclopedia of Type Strains, Phase III (KMG-III): the genomes of soil and plant-associated and newly described type strains.</title>
        <authorList>
            <person name="Whitman W."/>
        </authorList>
    </citation>
    <scope>NUCLEOTIDE SEQUENCE [LARGE SCALE GENOMIC DNA]</scope>
    <source>
        <strain evidence="1 2">CECT 3259</strain>
    </source>
</reference>
<sequence length="53" mass="5834">MRDLSRRITLWARAHFGFRTERGAAPTPDGVPVPRLVIGAHGINMTYGTGEAR</sequence>
<organism evidence="1 2">
    <name type="scientific">Streptomyces eurocidicus</name>
    <name type="common">Streptoverticillium eurocidicus</name>
    <dbReference type="NCBI Taxonomy" id="66423"/>
    <lineage>
        <taxon>Bacteria</taxon>
        <taxon>Bacillati</taxon>
        <taxon>Actinomycetota</taxon>
        <taxon>Actinomycetes</taxon>
        <taxon>Kitasatosporales</taxon>
        <taxon>Streptomycetaceae</taxon>
        <taxon>Streptomyces</taxon>
    </lineage>
</organism>
<dbReference type="AlphaFoldDB" id="A0A7W8BET4"/>
<evidence type="ECO:0000313" key="2">
    <source>
        <dbReference type="Proteomes" id="UP000528608"/>
    </source>
</evidence>
<protein>
    <submittedName>
        <fullName evidence="1">Uncharacterized protein</fullName>
    </submittedName>
</protein>
<evidence type="ECO:0000313" key="1">
    <source>
        <dbReference type="EMBL" id="MBB5121572.1"/>
    </source>
</evidence>
<comment type="caution">
    <text evidence="1">The sequence shown here is derived from an EMBL/GenBank/DDBJ whole genome shotgun (WGS) entry which is preliminary data.</text>
</comment>
<gene>
    <name evidence="1" type="ORF">FHS36_005037</name>
</gene>
<dbReference type="Proteomes" id="UP000528608">
    <property type="component" value="Unassembled WGS sequence"/>
</dbReference>